<accession>A0A8C2G2U3</accession>
<reference evidence="1" key="1">
    <citation type="submission" date="2025-08" db="UniProtKB">
        <authorList>
            <consortium name="Ensembl"/>
        </authorList>
    </citation>
    <scope>IDENTIFICATION</scope>
</reference>
<dbReference type="Proteomes" id="UP000694701">
    <property type="component" value="Unplaced"/>
</dbReference>
<evidence type="ECO:0008006" key="3">
    <source>
        <dbReference type="Google" id="ProtNLM"/>
    </source>
</evidence>
<dbReference type="AlphaFoldDB" id="A0A8C2G2U3"/>
<organism evidence="1 2">
    <name type="scientific">Cyprinus carpio</name>
    <name type="common">Common carp</name>
    <dbReference type="NCBI Taxonomy" id="7962"/>
    <lineage>
        <taxon>Eukaryota</taxon>
        <taxon>Metazoa</taxon>
        <taxon>Chordata</taxon>
        <taxon>Craniata</taxon>
        <taxon>Vertebrata</taxon>
        <taxon>Euteleostomi</taxon>
        <taxon>Actinopterygii</taxon>
        <taxon>Neopterygii</taxon>
        <taxon>Teleostei</taxon>
        <taxon>Ostariophysi</taxon>
        <taxon>Cypriniformes</taxon>
        <taxon>Cyprinidae</taxon>
        <taxon>Cyprininae</taxon>
        <taxon>Cyprinus</taxon>
    </lineage>
</organism>
<evidence type="ECO:0000313" key="2">
    <source>
        <dbReference type="Proteomes" id="UP000694701"/>
    </source>
</evidence>
<protein>
    <recommendedName>
        <fullName evidence="3">Reverse transcriptase</fullName>
    </recommendedName>
</protein>
<proteinExistence type="predicted"/>
<dbReference type="Ensembl" id="ENSCCRT00020070783.1">
    <property type="protein sequence ID" value="ENSCCRP00020064289.1"/>
    <property type="gene ID" value="ENSCCRG00020030305.1"/>
</dbReference>
<name>A0A8C2G2U3_CYPCA</name>
<sequence length="155" mass="17490">MYYEFSVQENSEEINIVRKTDWFPMPFGVKQGDVLSPSLFSLFIYDLVIEIKHLDLGIHLDSDLQAMINVLSLEYASQYKYLGFTFNEHLNFDSGVKTLAVSASRALGSVINKLKICKDLSFATYSQLHEACVSPVLNYAAGVWGNCSGAWMMIR</sequence>
<evidence type="ECO:0000313" key="1">
    <source>
        <dbReference type="Ensembl" id="ENSCCRP00020064289.1"/>
    </source>
</evidence>